<name>A0ACC6M5E2_9BACI</name>
<accession>A0ACC6M5E2</accession>
<dbReference type="Proteomes" id="UP001277972">
    <property type="component" value="Unassembled WGS sequence"/>
</dbReference>
<dbReference type="EMBL" id="JAWZSR010000004">
    <property type="protein sequence ID" value="MDX8046113.1"/>
    <property type="molecule type" value="Genomic_DNA"/>
</dbReference>
<organism evidence="1 2">
    <name type="scientific">Gracilibacillus pellucidus</name>
    <dbReference type="NCBI Taxonomy" id="3095368"/>
    <lineage>
        <taxon>Bacteria</taxon>
        <taxon>Bacillati</taxon>
        <taxon>Bacillota</taxon>
        <taxon>Bacilli</taxon>
        <taxon>Bacillales</taxon>
        <taxon>Bacillaceae</taxon>
        <taxon>Gracilibacillus</taxon>
    </lineage>
</organism>
<evidence type="ECO:0000313" key="1">
    <source>
        <dbReference type="EMBL" id="MDX8046113.1"/>
    </source>
</evidence>
<reference evidence="1" key="1">
    <citation type="submission" date="2023-11" db="EMBL/GenBank/DDBJ databases">
        <title>Gracilibacillus pellucida a moderately halophilic bacterium isolated from saline soil in Xinjiang province.</title>
        <authorList>
            <person name="Zhang Z."/>
            <person name="Tan F."/>
            <person name="Wang Y."/>
            <person name="Xia M."/>
        </authorList>
    </citation>
    <scope>NUCLEOTIDE SEQUENCE</scope>
    <source>
        <strain evidence="1">S3-1-1</strain>
    </source>
</reference>
<keyword evidence="2" id="KW-1185">Reference proteome</keyword>
<evidence type="ECO:0000313" key="2">
    <source>
        <dbReference type="Proteomes" id="UP001277972"/>
    </source>
</evidence>
<gene>
    <name evidence="1" type="ORF">SH601_08935</name>
</gene>
<proteinExistence type="predicted"/>
<protein>
    <submittedName>
        <fullName evidence="1">Uncharacterized protein</fullName>
    </submittedName>
</protein>
<comment type="caution">
    <text evidence="1">The sequence shown here is derived from an EMBL/GenBank/DDBJ whole genome shotgun (WGS) entry which is preliminary data.</text>
</comment>
<sequence>MIHKILLGIMTLFLLAGCMYPAEQRNQEQVNPDVQLEVVQHAVDLYREQYNGALPIVTKDNDTPLYQKYIIDFAELRESGFIQMIPATAFENGGTYQYVLVDVETNPTVKVLDLHLADELRGYEQRLIIYRDEHTYPPFGEKIENNIYALDHEKLHLDAPPTVTSPYSNEMLPVYITSNGDLLVDYRMDLYQVLQEEDVSYQEGEDIRSILVKNHPVVPAYSIPFTIKADEPVFAPEIEEEW</sequence>